<evidence type="ECO:0008006" key="3">
    <source>
        <dbReference type="Google" id="ProtNLM"/>
    </source>
</evidence>
<dbReference type="AlphaFoldDB" id="A0A072MXP2"/>
<reference evidence="1 2" key="1">
    <citation type="submission" date="2012-12" db="EMBL/GenBank/DDBJ databases">
        <title>Genome assembly of Marinobacter sp. AK21.</title>
        <authorList>
            <person name="Khatri I."/>
            <person name="Kumar R."/>
            <person name="Vaidya B."/>
            <person name="Subramanian S."/>
            <person name="Pinnaka A."/>
        </authorList>
    </citation>
    <scope>NUCLEOTIDE SEQUENCE [LARGE SCALE GENOMIC DNA]</scope>
    <source>
        <strain evidence="1 2">AK21</strain>
    </source>
</reference>
<comment type="caution">
    <text evidence="1">The sequence shown here is derived from an EMBL/GenBank/DDBJ whole genome shotgun (WGS) entry which is preliminary data.</text>
</comment>
<dbReference type="PATRIC" id="fig|1137280.3.peg.3168"/>
<organism evidence="1 2">
    <name type="scientific">Marinobacter nitratireducens</name>
    <dbReference type="NCBI Taxonomy" id="1137280"/>
    <lineage>
        <taxon>Bacteria</taxon>
        <taxon>Pseudomonadati</taxon>
        <taxon>Pseudomonadota</taxon>
        <taxon>Gammaproteobacteria</taxon>
        <taxon>Pseudomonadales</taxon>
        <taxon>Marinobacteraceae</taxon>
        <taxon>Marinobacter</taxon>
    </lineage>
</organism>
<dbReference type="Proteomes" id="UP000035057">
    <property type="component" value="Unassembled WGS sequence"/>
</dbReference>
<gene>
    <name evidence="1" type="ORF">D777_03350</name>
</gene>
<keyword evidence="2" id="KW-1185">Reference proteome</keyword>
<dbReference type="NCBIfam" id="TIGR03236">
    <property type="entry name" value="dnd_assoc_1"/>
    <property type="match status" value="1"/>
</dbReference>
<accession>A0A072MXP2</accession>
<evidence type="ECO:0000313" key="1">
    <source>
        <dbReference type="EMBL" id="KEF30174.1"/>
    </source>
</evidence>
<name>A0A072MXP2_9GAMM</name>
<evidence type="ECO:0000313" key="2">
    <source>
        <dbReference type="Proteomes" id="UP000035057"/>
    </source>
</evidence>
<protein>
    <recommendedName>
        <fullName evidence="3">DNA phosphorothioation-dependent restriction protein DptG</fullName>
    </recommendedName>
</protein>
<dbReference type="InterPro" id="IPR017645">
    <property type="entry name" value="Dnd_assoc_1"/>
</dbReference>
<dbReference type="STRING" id="1137280.D777_03350"/>
<dbReference type="OrthoDB" id="2590988at2"/>
<dbReference type="RefSeq" id="WP_036134096.1">
    <property type="nucleotide sequence ID" value="NZ_ANIE01000009.1"/>
</dbReference>
<sequence length="444" mass="51822">MSISDNLFALDEQEIQNKNFVNHFLPFRSQSSGLDFEAIAGSILTVAFQKRLEKGSTLESFKSSVYSRLQYKLTDQEIFPLIEKMYFDNEAVGLFKVSPEFLIAKAAQAEASTNKHVAQVFIGFIRDSNRRFPKLSSEVNFLEQELVEAFQQQLTYCKEDPVERPYLPFMSELFSQDLGFLLEHPGYFLDNLRAFFSLYTFLYSSQLALNINGWTEQPASKPLFFILDTEKASLERNKVREAFRHLRTKAFDLFPVLSMLEYLNQPKNRKAIKFPLWKIFLDINEMDTLQRNSINSSLIRFCEKYREKRKFPPLEEYPQSTKELIEILSRTAKEIFGKKGTNQHAVNNKFVNAFENEIAPHFVQVRGRSGRVLTISQDYLLLLTNLAIGSRKQIQFQELLQEFRKRGVWFDRQSEQAIIRFLERIGNVERMSDSGDAVYVRKTL</sequence>
<proteinExistence type="predicted"/>
<dbReference type="EMBL" id="ANIE01000009">
    <property type="protein sequence ID" value="KEF30174.1"/>
    <property type="molecule type" value="Genomic_DNA"/>
</dbReference>